<proteinExistence type="predicted"/>
<sequence length="796" mass="85206">MPCVQGQRRGVGASAGSTSQPSATHEGVLSAVHAAGMPRDAPGPSPPSLTPVLVPASRGLAAYFDGIASGAEMSELVRHLRFSMWRCYQDCHHQPAPVDVPLVPAPVPSHSLRPAERRRYWAATKAAMLFAAESPAAAEEATTLHCSAVTRSLLHHYYCPSEGGGPAGGASRTNAALCMAPAMSTLHRGEVRWLLSDVRVVELAKAALRDDHVDTGAGDGWQRALALLQQVDPTPLTSAVELDLYRRTDGHHWAEALRCLWRIPPAHWTEMDVAAAVRCLYAAGRRTHRHRRGDGAKADAAVSGGVEDTHTSSSLAHTRLMAQALRIHHAVEEAGVLRWSTPSVLNDTLGLVALDAAGWQDACALLEKLLAGARSRALAAGDGFSSGAAAAAADTSAGETESPPATAFACTVAALEEATEEPVTCTFYQPESAYGVAEDSVLQRTTPLQSPYLHVSANAVTVHHTCRALQSHWAVGLHYVQLLQDAFQDTLHLEQDVVATEDVLRLCIAGQRWEAALQLVRAHQAAAAERMGTGVTTGAARATLPQHRQHYRADVFLQLVRLLGSTPASRGAACELLHRYAVPPSAASAAVTTDGVLPRTPQDSHRTVTAASNMSLSKHYNTDTISRAFNCLIQNAATLDAAEDVLRQLHHAERAQPNARVAGVVDGGSGSLDHSDAALAGLETESVAHIAYLSAVAGDWRRALHHTDALLCQQRYRTTFLPTARLHDAVQYALEQAPPPGPPWQVSLRLFTQMMERHVPSSEVAFQSAVKRCFAGGVPDQAQRLFYDALRRGVRQ</sequence>
<dbReference type="AlphaFoldDB" id="A0AAW0EWL7"/>
<feature type="region of interest" description="Disordered" evidence="1">
    <location>
        <begin position="1"/>
        <end position="25"/>
    </location>
</feature>
<name>A0AAW0EWL7_9TRYP</name>
<evidence type="ECO:0000256" key="1">
    <source>
        <dbReference type="SAM" id="MobiDB-lite"/>
    </source>
</evidence>
<evidence type="ECO:0000313" key="3">
    <source>
        <dbReference type="Proteomes" id="UP001430356"/>
    </source>
</evidence>
<accession>A0AAW0EWL7</accession>
<comment type="caution">
    <text evidence="2">The sequence shown here is derived from an EMBL/GenBank/DDBJ whole genome shotgun (WGS) entry which is preliminary data.</text>
</comment>
<dbReference type="EMBL" id="JAECZO010000134">
    <property type="protein sequence ID" value="KAK7198144.1"/>
    <property type="molecule type" value="Genomic_DNA"/>
</dbReference>
<evidence type="ECO:0008006" key="4">
    <source>
        <dbReference type="Google" id="ProtNLM"/>
    </source>
</evidence>
<evidence type="ECO:0000313" key="2">
    <source>
        <dbReference type="EMBL" id="KAK7198144.1"/>
    </source>
</evidence>
<protein>
    <recommendedName>
        <fullName evidence="4">Nuclear pore complex protein</fullName>
    </recommendedName>
</protein>
<keyword evidence="3" id="KW-1185">Reference proteome</keyword>
<dbReference type="Proteomes" id="UP001430356">
    <property type="component" value="Unassembled WGS sequence"/>
</dbReference>
<organism evidence="2 3">
    <name type="scientific">Novymonas esmeraldas</name>
    <dbReference type="NCBI Taxonomy" id="1808958"/>
    <lineage>
        <taxon>Eukaryota</taxon>
        <taxon>Discoba</taxon>
        <taxon>Euglenozoa</taxon>
        <taxon>Kinetoplastea</taxon>
        <taxon>Metakinetoplastina</taxon>
        <taxon>Trypanosomatida</taxon>
        <taxon>Trypanosomatidae</taxon>
        <taxon>Novymonas</taxon>
    </lineage>
</organism>
<gene>
    <name evidence="2" type="ORF">NESM_000770900</name>
</gene>
<reference evidence="2 3" key="1">
    <citation type="journal article" date="2021" name="MBio">
        <title>A New Model Trypanosomatid, Novymonas esmeraldas: Genomic Perception of Its 'Candidatus Pandoraea novymonadis' Endosymbiont.</title>
        <authorList>
            <person name="Zakharova A."/>
            <person name="Saura A."/>
            <person name="Butenko A."/>
            <person name="Podesvova L."/>
            <person name="Warmusova S."/>
            <person name="Kostygov A.Y."/>
            <person name="Nenarokova A."/>
            <person name="Lukes J."/>
            <person name="Opperdoes F.R."/>
            <person name="Yurchenko V."/>
        </authorList>
    </citation>
    <scope>NUCLEOTIDE SEQUENCE [LARGE SCALE GENOMIC DNA]</scope>
    <source>
        <strain evidence="2 3">E262AT.01</strain>
    </source>
</reference>